<feature type="region of interest" description="Disordered" evidence="1">
    <location>
        <begin position="65"/>
        <end position="133"/>
    </location>
</feature>
<evidence type="ECO:0000256" key="2">
    <source>
        <dbReference type="SAM" id="SignalP"/>
    </source>
</evidence>
<reference evidence="4" key="1">
    <citation type="journal article" date="2019" name="Int. J. Syst. Evol. Microbiol.">
        <title>The Global Catalogue of Microorganisms (GCM) 10K type strain sequencing project: providing services to taxonomists for standard genome sequencing and annotation.</title>
        <authorList>
            <consortium name="The Broad Institute Genomics Platform"/>
            <consortium name="The Broad Institute Genome Sequencing Center for Infectious Disease"/>
            <person name="Wu L."/>
            <person name="Ma J."/>
        </authorList>
    </citation>
    <scope>NUCLEOTIDE SEQUENCE [LARGE SCALE GENOMIC DNA]</scope>
    <source>
        <strain evidence="4">CECT 7956</strain>
    </source>
</reference>
<feature type="compositionally biased region" description="Basic and acidic residues" evidence="1">
    <location>
        <begin position="99"/>
        <end position="115"/>
    </location>
</feature>
<sequence>MKKLIILMGLGLAVSTATIAQNKKDFDPQKRAEKMSLKQKEELKLDDQQYAKVLKLNTEKATAMHKERMEMQEKRKAEREQYDKSLKGILSKDQYASLEAKRAEHKEKMKGEMKNRKGKKGHMPRKRMNPDNN</sequence>
<name>A0ABV7YW23_9BACT</name>
<feature type="chain" id="PRO_5047184970" description="DUF4890 domain-containing protein" evidence="2">
    <location>
        <begin position="21"/>
        <end position="133"/>
    </location>
</feature>
<feature type="compositionally biased region" description="Basic and acidic residues" evidence="1">
    <location>
        <begin position="65"/>
        <end position="86"/>
    </location>
</feature>
<evidence type="ECO:0000256" key="1">
    <source>
        <dbReference type="SAM" id="MobiDB-lite"/>
    </source>
</evidence>
<dbReference type="Proteomes" id="UP001595616">
    <property type="component" value="Unassembled WGS sequence"/>
</dbReference>
<keyword evidence="4" id="KW-1185">Reference proteome</keyword>
<evidence type="ECO:0000313" key="3">
    <source>
        <dbReference type="EMBL" id="MFC3811503.1"/>
    </source>
</evidence>
<gene>
    <name evidence="3" type="ORF">ACFOOI_12630</name>
</gene>
<accession>A0ABV7YW23</accession>
<proteinExistence type="predicted"/>
<feature type="compositionally biased region" description="Basic residues" evidence="1">
    <location>
        <begin position="116"/>
        <end position="127"/>
    </location>
</feature>
<dbReference type="RefSeq" id="WP_379838341.1">
    <property type="nucleotide sequence ID" value="NZ_JBHRYQ010000001.1"/>
</dbReference>
<dbReference type="EMBL" id="JBHRYQ010000001">
    <property type="protein sequence ID" value="MFC3811503.1"/>
    <property type="molecule type" value="Genomic_DNA"/>
</dbReference>
<comment type="caution">
    <text evidence="3">The sequence shown here is derived from an EMBL/GenBank/DDBJ whole genome shotgun (WGS) entry which is preliminary data.</text>
</comment>
<protein>
    <recommendedName>
        <fullName evidence="5">DUF4890 domain-containing protein</fullName>
    </recommendedName>
</protein>
<evidence type="ECO:0000313" key="4">
    <source>
        <dbReference type="Proteomes" id="UP001595616"/>
    </source>
</evidence>
<keyword evidence="2" id="KW-0732">Signal</keyword>
<organism evidence="3 4">
    <name type="scientific">Lacihabitans lacunae</name>
    <dbReference type="NCBI Taxonomy" id="1028214"/>
    <lineage>
        <taxon>Bacteria</taxon>
        <taxon>Pseudomonadati</taxon>
        <taxon>Bacteroidota</taxon>
        <taxon>Cytophagia</taxon>
        <taxon>Cytophagales</taxon>
        <taxon>Leadbetterellaceae</taxon>
        <taxon>Lacihabitans</taxon>
    </lineage>
</organism>
<feature type="signal peptide" evidence="2">
    <location>
        <begin position="1"/>
        <end position="20"/>
    </location>
</feature>
<evidence type="ECO:0008006" key="5">
    <source>
        <dbReference type="Google" id="ProtNLM"/>
    </source>
</evidence>